<protein>
    <submittedName>
        <fullName evidence="1">Uncharacterized protein</fullName>
    </submittedName>
</protein>
<accession>A0ACC2WHB1</accession>
<reference evidence="1" key="1">
    <citation type="submission" date="2023-04" db="EMBL/GenBank/DDBJ databases">
        <title>Draft Genome sequencing of Naganishia species isolated from polar environments using Oxford Nanopore Technology.</title>
        <authorList>
            <person name="Leo P."/>
            <person name="Venkateswaran K."/>
        </authorList>
    </citation>
    <scope>NUCLEOTIDE SEQUENCE</scope>
    <source>
        <strain evidence="1">MNA-CCFEE 5262</strain>
    </source>
</reference>
<organism evidence="1 2">
    <name type="scientific">Naganishia adeliensis</name>
    <dbReference type="NCBI Taxonomy" id="92952"/>
    <lineage>
        <taxon>Eukaryota</taxon>
        <taxon>Fungi</taxon>
        <taxon>Dikarya</taxon>
        <taxon>Basidiomycota</taxon>
        <taxon>Agaricomycotina</taxon>
        <taxon>Tremellomycetes</taxon>
        <taxon>Filobasidiales</taxon>
        <taxon>Filobasidiaceae</taxon>
        <taxon>Naganishia</taxon>
    </lineage>
</organism>
<name>A0ACC2WHB1_9TREE</name>
<evidence type="ECO:0000313" key="1">
    <source>
        <dbReference type="EMBL" id="KAJ9110535.1"/>
    </source>
</evidence>
<evidence type="ECO:0000313" key="2">
    <source>
        <dbReference type="Proteomes" id="UP001230649"/>
    </source>
</evidence>
<comment type="caution">
    <text evidence="1">The sequence shown here is derived from an EMBL/GenBank/DDBJ whole genome shotgun (WGS) entry which is preliminary data.</text>
</comment>
<gene>
    <name evidence="1" type="ORF">QFC20_002863</name>
</gene>
<dbReference type="Proteomes" id="UP001230649">
    <property type="component" value="Unassembled WGS sequence"/>
</dbReference>
<keyword evidence="2" id="KW-1185">Reference proteome</keyword>
<sequence length="959" mass="106285">MCEISAIVSSVACVENKRKEVQLQYTLAFTRSGLSGMVANGSLRQVVRLRHIPRLAAVPKRCAHAATATLPNASLDNTTSEADLAGPSNYYLSQNAQDRQTLHSPESRYARADEPVESEPRSTSQVPAHDDATYQTLLRLINLPARTRETSRQGGGRTHSDLVWRAFTDLTSETRSTLPLQALKRVLRMVVPPPSVIKKQWQDKVQKCTGAPASIADATVYPYEYRLQAVISAMRRSERNTVEGAVGEDVEQDQGSNVMERNNQNSFSTNDYVFVLRQFATTGYLAGSEQVIKEIERLGLAVDRKVYEARLATLAQWITTNLDIRRRFWAYQNMSRADERKTGSLAAVLSRARLPGLANQGRMPSFFPPEIARLLGDMLYSLRFKDALEYRQSTLDLLLRVAKEIERPDALNAILKAGYGIDLQFPDIPEIGIAVSTRVATKKGSKKRAKQGEEDWVEQVTRATDSATVESAASALTQTPTDAASTSTVPMDGAEINVHAMNTLVDGLGASGDVWKMLQTFEVLGHPLRSQSARDSTARSEPQATLDSSASPTTTTPEKVVRRTGTVISTAAEHGDDADPPLTLSEALNREESSGERLSFFGLSSKTPDDTSSSSLPSFFNQAEYNGELDGGEAGYRRAEEFLSRPAMPTTLQARARDPARVSAYETMDDHAILQAIQDLDPRSRHSYRSNTTTYQTLIRHSARHAAWKMKEDTTAAYAMYSLGGHFVKDASHEMMNRHNVFLDQWVQIREWALAQRSLVLRDAEAKTSGTDANSAHSVSNNKTSLRLRLDAIESRKAWLRSKVYHPSLLVTPDMVRPFIQALRAGKRLEGQRKRLLAQVVEDVQRCVQYLKEEWGVLTGRQWKVETQVTDTWSKDATQASTSGFAASSSQRVSNSSTSVPTYSPAYLALDHRDSGRKFQLSKHLSLLRRDITGLEHVVEDAGTVLGECTTNTELRIVG</sequence>
<dbReference type="EMBL" id="JASBWS010000023">
    <property type="protein sequence ID" value="KAJ9110535.1"/>
    <property type="molecule type" value="Genomic_DNA"/>
</dbReference>
<proteinExistence type="predicted"/>